<gene>
    <name evidence="10" type="ORF">SM611_02130</name>
</gene>
<feature type="transmembrane region" description="Helical" evidence="8">
    <location>
        <begin position="349"/>
        <end position="367"/>
    </location>
</feature>
<evidence type="ECO:0000313" key="10">
    <source>
        <dbReference type="EMBL" id="MFA1537715.1"/>
    </source>
</evidence>
<keyword evidence="2" id="KW-1003">Cell membrane</keyword>
<dbReference type="PANTHER" id="PTHR33908:SF3">
    <property type="entry name" value="UNDECAPRENYL PHOSPHATE-ALPHA-4-AMINO-4-DEOXY-L-ARABINOSE ARABINOSYL TRANSFERASE"/>
    <property type="match status" value="1"/>
</dbReference>
<evidence type="ECO:0000256" key="2">
    <source>
        <dbReference type="ARBA" id="ARBA00022475"/>
    </source>
</evidence>
<name>A0ABV4Q5N3_9ACTN</name>
<evidence type="ECO:0000256" key="4">
    <source>
        <dbReference type="ARBA" id="ARBA00022679"/>
    </source>
</evidence>
<evidence type="ECO:0000256" key="1">
    <source>
        <dbReference type="ARBA" id="ARBA00004651"/>
    </source>
</evidence>
<evidence type="ECO:0000313" key="11">
    <source>
        <dbReference type="Proteomes" id="UP001569963"/>
    </source>
</evidence>
<evidence type="ECO:0000256" key="7">
    <source>
        <dbReference type="ARBA" id="ARBA00023136"/>
    </source>
</evidence>
<feature type="transmembrane region" description="Helical" evidence="8">
    <location>
        <begin position="295"/>
        <end position="315"/>
    </location>
</feature>
<keyword evidence="4 10" id="KW-0808">Transferase</keyword>
<dbReference type="EMBL" id="JAXCEI010000001">
    <property type="protein sequence ID" value="MFA1537715.1"/>
    <property type="molecule type" value="Genomic_DNA"/>
</dbReference>
<evidence type="ECO:0000256" key="6">
    <source>
        <dbReference type="ARBA" id="ARBA00022989"/>
    </source>
</evidence>
<dbReference type="InterPro" id="IPR038731">
    <property type="entry name" value="RgtA/B/C-like"/>
</dbReference>
<evidence type="ECO:0000259" key="9">
    <source>
        <dbReference type="Pfam" id="PF13231"/>
    </source>
</evidence>
<feature type="transmembrane region" description="Helical" evidence="8">
    <location>
        <begin position="150"/>
        <end position="169"/>
    </location>
</feature>
<evidence type="ECO:0000256" key="3">
    <source>
        <dbReference type="ARBA" id="ARBA00022676"/>
    </source>
</evidence>
<feature type="transmembrane region" description="Helical" evidence="8">
    <location>
        <begin position="27"/>
        <end position="47"/>
    </location>
</feature>
<dbReference type="InterPro" id="IPR050297">
    <property type="entry name" value="LipidA_mod_glycosyltrf_83"/>
</dbReference>
<keyword evidence="3 10" id="KW-0328">Glycosyltransferase</keyword>
<comment type="caution">
    <text evidence="10">The sequence shown here is derived from an EMBL/GenBank/DDBJ whole genome shotgun (WGS) entry which is preliminary data.</text>
</comment>
<feature type="transmembrane region" description="Helical" evidence="8">
    <location>
        <begin position="321"/>
        <end position="342"/>
    </location>
</feature>
<evidence type="ECO:0000256" key="5">
    <source>
        <dbReference type="ARBA" id="ARBA00022692"/>
    </source>
</evidence>
<dbReference type="RefSeq" id="WP_371947052.1">
    <property type="nucleotide sequence ID" value="NZ_JAXCEI010000001.1"/>
</dbReference>
<dbReference type="Proteomes" id="UP001569963">
    <property type="component" value="Unassembled WGS sequence"/>
</dbReference>
<dbReference type="Pfam" id="PF13231">
    <property type="entry name" value="PMT_2"/>
    <property type="match status" value="1"/>
</dbReference>
<proteinExistence type="predicted"/>
<accession>A0ABV4Q5N3</accession>
<feature type="transmembrane region" description="Helical" evidence="8">
    <location>
        <begin position="217"/>
        <end position="238"/>
    </location>
</feature>
<keyword evidence="11" id="KW-1185">Reference proteome</keyword>
<feature type="domain" description="Glycosyltransferase RgtA/B/C/D-like" evidence="9">
    <location>
        <begin position="84"/>
        <end position="229"/>
    </location>
</feature>
<dbReference type="EC" id="2.4.-.-" evidence="10"/>
<comment type="subcellular location">
    <subcellularLocation>
        <location evidence="1">Cell membrane</location>
        <topology evidence="1">Multi-pass membrane protein</topology>
    </subcellularLocation>
</comment>
<dbReference type="PANTHER" id="PTHR33908">
    <property type="entry name" value="MANNOSYLTRANSFERASE YKCB-RELATED"/>
    <property type="match status" value="1"/>
</dbReference>
<keyword evidence="7 8" id="KW-0472">Membrane</keyword>
<sequence>MTTRPHDLPETAEDADAPAERRRALRWLPLVPAAVTLGVTLTGIRGPSFWLDEAATVSMTTRPAGDMVRVFDHLDLVHALYYLMMRPWVLVFGPGELAMRAPSALAMAAAAGGVAVIGRRCLGAVPGLLGGLAFAVSVPVTRFAQEARSYAMVTAVAVLATYLLVRAAGDDERRPWRWFAGYAPVVVLLGLLHLNAVLLLAAHGVTLLTARARAGLLARWLVSAGLAAAPLTMFALAAQDQKFQVEWLPEPSWTTVRVLAEFVAGGRWAVLPLLALAAAGAAAGIRSRGTASLTAVALPWLVVPPALMLVMSVLADPVFMYRYTVFCVPGAALLAGAGLARLAALGRPAAGAAVLAAAAAALVVPTLPEHAHARRQDSRPDDTRAAADAVRARARPGDAVVYLAGAARWSASAYPDAFGGLDDVGARRSPVAAANLKGRDLLPRELGPRLAGAGRVWVMDHRALYPHEPVVDRREAAVRAAGPWRIAGTWTFRGGRLVLYERTGPYRTSK</sequence>
<reference evidence="10 11" key="1">
    <citation type="submission" date="2023-11" db="EMBL/GenBank/DDBJ databases">
        <title>Actinomadura monticuli sp. nov., isolated from volcanic ash.</title>
        <authorList>
            <person name="Lee S.D."/>
            <person name="Yang H."/>
            <person name="Kim I.S."/>
        </authorList>
    </citation>
    <scope>NUCLEOTIDE SEQUENCE [LARGE SCALE GENOMIC DNA]</scope>
    <source>
        <strain evidence="10 11">DLS-62</strain>
    </source>
</reference>
<organism evidence="10 11">
    <name type="scientific">Actinomadura monticuli</name>
    <dbReference type="NCBI Taxonomy" id="3097367"/>
    <lineage>
        <taxon>Bacteria</taxon>
        <taxon>Bacillati</taxon>
        <taxon>Actinomycetota</taxon>
        <taxon>Actinomycetes</taxon>
        <taxon>Streptosporangiales</taxon>
        <taxon>Thermomonosporaceae</taxon>
        <taxon>Actinomadura</taxon>
    </lineage>
</organism>
<feature type="transmembrane region" description="Helical" evidence="8">
    <location>
        <begin position="258"/>
        <end position="283"/>
    </location>
</feature>
<protein>
    <submittedName>
        <fullName evidence="10">Glycosyltransferase family 39 protein</fullName>
        <ecNumber evidence="10">2.4.-.-</ecNumber>
    </submittedName>
</protein>
<feature type="transmembrane region" description="Helical" evidence="8">
    <location>
        <begin position="124"/>
        <end position="143"/>
    </location>
</feature>
<keyword evidence="5 8" id="KW-0812">Transmembrane</keyword>
<dbReference type="GO" id="GO:0016757">
    <property type="term" value="F:glycosyltransferase activity"/>
    <property type="evidence" value="ECO:0007669"/>
    <property type="project" value="UniProtKB-KW"/>
</dbReference>
<keyword evidence="6 8" id="KW-1133">Transmembrane helix</keyword>
<evidence type="ECO:0000256" key="8">
    <source>
        <dbReference type="SAM" id="Phobius"/>
    </source>
</evidence>
<feature type="transmembrane region" description="Helical" evidence="8">
    <location>
        <begin position="181"/>
        <end position="205"/>
    </location>
</feature>